<evidence type="ECO:0000256" key="7">
    <source>
        <dbReference type="ARBA" id="ARBA00048072"/>
    </source>
</evidence>
<dbReference type="Proteomes" id="UP001597158">
    <property type="component" value="Unassembled WGS sequence"/>
</dbReference>
<evidence type="ECO:0000256" key="4">
    <source>
        <dbReference type="ARBA" id="ARBA00022723"/>
    </source>
</evidence>
<feature type="binding site" evidence="8">
    <location>
        <begin position="141"/>
        <end position="143"/>
    </location>
    <ligand>
        <name>substrate</name>
    </ligand>
</feature>
<dbReference type="SUPFAM" id="SSF53784">
    <property type="entry name" value="Phosphofructokinase"/>
    <property type="match status" value="1"/>
</dbReference>
<feature type="domain" description="Phosphofructokinase" evidence="9">
    <location>
        <begin position="8"/>
        <end position="323"/>
    </location>
</feature>
<dbReference type="InterPro" id="IPR000023">
    <property type="entry name" value="Phosphofructokinase_dom"/>
</dbReference>
<proteinExistence type="inferred from homology"/>
<dbReference type="InterPro" id="IPR011404">
    <property type="entry name" value="PPi-PFK"/>
</dbReference>
<comment type="activity regulation">
    <text evidence="8">Non-allosteric.</text>
</comment>
<dbReference type="EMBL" id="JBHTMC010000035">
    <property type="protein sequence ID" value="MFD1265643.1"/>
    <property type="molecule type" value="Genomic_DNA"/>
</dbReference>
<keyword evidence="5 8" id="KW-0418">Kinase</keyword>
<sequence>MTHSNLLYAHSGGVTAVINATAAAVIETARSYAPRIGKVLAAHRGIGGVLAEDLIDTDALDETALERLARTPGGAFGSCRFDLPRDDGGAVMDRLFAVFDAHRIGYLLYNGGNGSMDAVARLHDEALRRGHPLQCVGVPKTVDNDIVGTDCCPGFGSAAKYLATSMLEAGLDIASMVGRKGSVFVLEVMGRNTGWLAAATALAADGDPERAPHVVLLPEVGFDEARFLQRVRETTERLGYCTVTVSEGIRRADGSLLMEKSRDPRGYVQLGGAGSAIARLLHEQLGYKHHWAIPDYLQRASGHWLSATDREQAMAVGRAAVEYALAGGGGQMSAIRRLQDAPYRWDVVAVDTRPIANLERALPSAFLSADGLHVTQAACDYIRPLIEGEFTQPVRGGLPDYRAFELPRLARLLPAWAG</sequence>
<comment type="cofactor">
    <cofactor evidence="1 8">
        <name>Mg(2+)</name>
        <dbReference type="ChEBI" id="CHEBI:18420"/>
    </cofactor>
</comment>
<dbReference type="PIRSF" id="PIRSF036483">
    <property type="entry name" value="PFK_XF0274"/>
    <property type="match status" value="1"/>
</dbReference>
<keyword evidence="3 8" id="KW-0808">Transferase</keyword>
<organism evidence="10 11">
    <name type="scientific">Thauera mechernichensis</name>
    <dbReference type="NCBI Taxonomy" id="82788"/>
    <lineage>
        <taxon>Bacteria</taxon>
        <taxon>Pseudomonadati</taxon>
        <taxon>Pseudomonadota</taxon>
        <taxon>Betaproteobacteria</taxon>
        <taxon>Rhodocyclales</taxon>
        <taxon>Zoogloeaceae</taxon>
        <taxon>Thauera</taxon>
    </lineage>
</organism>
<dbReference type="Gene3D" id="3.40.50.450">
    <property type="match status" value="1"/>
</dbReference>
<comment type="function">
    <text evidence="2 8">Catalyzes the phosphorylation of D-fructose 6-phosphate, the first committing step of glycolysis. Uses inorganic phosphate (PPi) as phosphoryl donor instead of ATP like common ATP-dependent phosphofructokinases (ATP-PFKs), which renders the reaction reversible, and can thus function both in glycolysis and gluconeogenesis. Consistently, PPi-PFK can replace the enzymes of both the forward (ATP-PFK) and reverse (fructose-bisphosphatase (FBPase)) reactions.</text>
</comment>
<comment type="pathway">
    <text evidence="8">Carbohydrate degradation; glycolysis; D-glyceraldehyde 3-phosphate and glycerone phosphate from D-glucose: step 3/4.</text>
</comment>
<feature type="binding site" evidence="8">
    <location>
        <position position="113"/>
    </location>
    <ligand>
        <name>Mg(2+)</name>
        <dbReference type="ChEBI" id="CHEBI:18420"/>
        <note>catalytic</note>
    </ligand>
</feature>
<keyword evidence="4 8" id="KW-0479">Metal-binding</keyword>
<feature type="binding site" evidence="8">
    <location>
        <begin position="189"/>
        <end position="191"/>
    </location>
    <ligand>
        <name>substrate</name>
    </ligand>
</feature>
<dbReference type="InterPro" id="IPR050929">
    <property type="entry name" value="PFKA"/>
</dbReference>
<dbReference type="EC" id="2.7.1.90" evidence="8"/>
<feature type="active site" description="Proton acceptor" evidence="8">
    <location>
        <position position="143"/>
    </location>
</feature>
<keyword evidence="8" id="KW-0324">Glycolysis</keyword>
<comment type="caution">
    <text evidence="10">The sequence shown here is derived from an EMBL/GenBank/DDBJ whole genome shotgun (WGS) entry which is preliminary data.</text>
</comment>
<dbReference type="PANTHER" id="PTHR45770">
    <property type="entry name" value="ATP-DEPENDENT 6-PHOSPHOFRUCTOKINASE 1"/>
    <property type="match status" value="1"/>
</dbReference>
<comment type="subcellular location">
    <subcellularLocation>
        <location evidence="8">Cytoplasm</location>
    </subcellularLocation>
</comment>
<feature type="binding site" evidence="8">
    <location>
        <position position="247"/>
    </location>
    <ligand>
        <name>substrate</name>
    </ligand>
</feature>
<dbReference type="InterPro" id="IPR022953">
    <property type="entry name" value="ATP_PFK"/>
</dbReference>
<evidence type="ECO:0000259" key="9">
    <source>
        <dbReference type="Pfam" id="PF00365"/>
    </source>
</evidence>
<comment type="subunit">
    <text evidence="8">Homodimer.</text>
</comment>
<evidence type="ECO:0000313" key="10">
    <source>
        <dbReference type="EMBL" id="MFD1265643.1"/>
    </source>
</evidence>
<evidence type="ECO:0000256" key="8">
    <source>
        <dbReference type="HAMAP-Rule" id="MF_01978"/>
    </source>
</evidence>
<dbReference type="HAMAP" id="MF_01978">
    <property type="entry name" value="Phosphofructokinase_II_B2"/>
    <property type="match status" value="1"/>
</dbReference>
<protein>
    <recommendedName>
        <fullName evidence="8">Pyrophosphate--fructose 6-phosphate 1-phosphotransferase</fullName>
        <ecNumber evidence="8">2.7.1.90</ecNumber>
    </recommendedName>
    <alternativeName>
        <fullName evidence="8">6-phosphofructokinase, pyrophosphate dependent</fullName>
    </alternativeName>
    <alternativeName>
        <fullName evidence="8">PPi-dependent phosphofructokinase</fullName>
        <shortName evidence="8">PPi-PFK</shortName>
    </alternativeName>
    <alternativeName>
        <fullName evidence="8">Pyrophosphate-dependent 6-phosphofructose-1-kinase</fullName>
    </alternativeName>
</protein>
<dbReference type="PRINTS" id="PR00476">
    <property type="entry name" value="PHFRCTKINASE"/>
</dbReference>
<evidence type="ECO:0000256" key="3">
    <source>
        <dbReference type="ARBA" id="ARBA00022679"/>
    </source>
</evidence>
<evidence type="ECO:0000256" key="5">
    <source>
        <dbReference type="ARBA" id="ARBA00022777"/>
    </source>
</evidence>
<dbReference type="Pfam" id="PF00365">
    <property type="entry name" value="PFK"/>
    <property type="match status" value="1"/>
</dbReference>
<comment type="caution">
    <text evidence="8">Lacks conserved residue(s) required for the propagation of feature annotation.</text>
</comment>
<accession>A0ABW3WIC8</accession>
<evidence type="ECO:0000256" key="1">
    <source>
        <dbReference type="ARBA" id="ARBA00001946"/>
    </source>
</evidence>
<dbReference type="Gene3D" id="3.40.50.460">
    <property type="entry name" value="Phosphofructokinase domain"/>
    <property type="match status" value="1"/>
</dbReference>
<feature type="binding site" evidence="8">
    <location>
        <position position="13"/>
    </location>
    <ligand>
        <name>diphosphate</name>
        <dbReference type="ChEBI" id="CHEBI:33019"/>
    </ligand>
</feature>
<dbReference type="InterPro" id="IPR035966">
    <property type="entry name" value="PKF_sf"/>
</dbReference>
<keyword evidence="11" id="KW-1185">Reference proteome</keyword>
<evidence type="ECO:0000256" key="2">
    <source>
        <dbReference type="ARBA" id="ARBA00003138"/>
    </source>
</evidence>
<name>A0ABW3WIC8_9RHOO</name>
<dbReference type="NCBIfam" id="NF010675">
    <property type="entry name" value="PRK14072.1"/>
    <property type="match status" value="1"/>
</dbReference>
<feature type="binding site" evidence="8">
    <location>
        <begin position="296"/>
        <end position="299"/>
    </location>
    <ligand>
        <name>substrate</name>
    </ligand>
</feature>
<evidence type="ECO:0000256" key="6">
    <source>
        <dbReference type="ARBA" id="ARBA00022842"/>
    </source>
</evidence>
<reference evidence="11" key="1">
    <citation type="journal article" date="2019" name="Int. J. Syst. Evol. Microbiol.">
        <title>The Global Catalogue of Microorganisms (GCM) 10K type strain sequencing project: providing services to taxonomists for standard genome sequencing and annotation.</title>
        <authorList>
            <consortium name="The Broad Institute Genomics Platform"/>
            <consortium name="The Broad Institute Genome Sequencing Center for Infectious Disease"/>
            <person name="Wu L."/>
            <person name="Ma J."/>
        </authorList>
    </citation>
    <scope>NUCLEOTIDE SEQUENCE [LARGE SCALE GENOMIC DNA]</scope>
    <source>
        <strain evidence="11">CCUG 48884</strain>
    </source>
</reference>
<keyword evidence="8" id="KW-0963">Cytoplasm</keyword>
<comment type="catalytic activity">
    <reaction evidence="7 8">
        <text>beta-D-fructose 6-phosphate + diphosphate = beta-D-fructose 1,6-bisphosphate + phosphate + H(+)</text>
        <dbReference type="Rhea" id="RHEA:13613"/>
        <dbReference type="ChEBI" id="CHEBI:15378"/>
        <dbReference type="ChEBI" id="CHEBI:32966"/>
        <dbReference type="ChEBI" id="CHEBI:33019"/>
        <dbReference type="ChEBI" id="CHEBI:43474"/>
        <dbReference type="ChEBI" id="CHEBI:57634"/>
        <dbReference type="EC" id="2.7.1.90"/>
    </reaction>
</comment>
<keyword evidence="6 8" id="KW-0460">Magnesium</keyword>
<gene>
    <name evidence="8" type="primary">pfp</name>
    <name evidence="10" type="ORF">ACFQ4M_18875</name>
</gene>
<comment type="similarity">
    <text evidence="8">Belongs to the phosphofructokinase type A (PFKA) family. PPi-dependent PFK group II subfamily. Clade 'B2' sub-subfamily.</text>
</comment>
<evidence type="ECO:0000313" key="11">
    <source>
        <dbReference type="Proteomes" id="UP001597158"/>
    </source>
</evidence>
<dbReference type="RefSeq" id="WP_277835199.1">
    <property type="nucleotide sequence ID" value="NZ_JARQZE010000021.1"/>
</dbReference>
<feature type="site" description="Important for catalytic activity; stabilizes the transition state when the phosphoryl donor is PPi" evidence="8">
    <location>
        <position position="140"/>
    </location>
</feature>